<evidence type="ECO:0000256" key="4">
    <source>
        <dbReference type="SAM" id="MobiDB-lite"/>
    </source>
</evidence>
<evidence type="ECO:0000256" key="1">
    <source>
        <dbReference type="ARBA" id="ARBA00022737"/>
    </source>
</evidence>
<feature type="compositionally biased region" description="Acidic residues" evidence="4">
    <location>
        <begin position="461"/>
        <end position="474"/>
    </location>
</feature>
<keyword evidence="2 3" id="KW-0040">ANK repeat</keyword>
<dbReference type="PANTHER" id="PTHR24198">
    <property type="entry name" value="ANKYRIN REPEAT AND PROTEIN KINASE DOMAIN-CONTAINING PROTEIN"/>
    <property type="match status" value="1"/>
</dbReference>
<evidence type="ECO:0000256" key="2">
    <source>
        <dbReference type="ARBA" id="ARBA00023043"/>
    </source>
</evidence>
<comment type="caution">
    <text evidence="5">The sequence shown here is derived from an EMBL/GenBank/DDBJ whole genome shotgun (WGS) entry which is preliminary data.</text>
</comment>
<keyword evidence="1" id="KW-0677">Repeat</keyword>
<evidence type="ECO:0000256" key="3">
    <source>
        <dbReference type="PROSITE-ProRule" id="PRU00023"/>
    </source>
</evidence>
<name>A0ABR1FIL4_AURAN</name>
<dbReference type="SUPFAM" id="SSF48403">
    <property type="entry name" value="Ankyrin repeat"/>
    <property type="match status" value="1"/>
</dbReference>
<feature type="region of interest" description="Disordered" evidence="4">
    <location>
        <begin position="1"/>
        <end position="67"/>
    </location>
</feature>
<dbReference type="PROSITE" id="PS50088">
    <property type="entry name" value="ANK_REPEAT"/>
    <property type="match status" value="2"/>
</dbReference>
<dbReference type="SMART" id="SM00248">
    <property type="entry name" value="ANK"/>
    <property type="match status" value="5"/>
</dbReference>
<reference evidence="5 6" key="1">
    <citation type="submission" date="2024-03" db="EMBL/GenBank/DDBJ databases">
        <title>Aureococcus anophagefferens CCMP1851 and Kratosvirus quantuckense: Draft genome of a second virus-susceptible host strain in the model system.</title>
        <authorList>
            <person name="Chase E."/>
            <person name="Truchon A.R."/>
            <person name="Schepens W."/>
            <person name="Wilhelm S.W."/>
        </authorList>
    </citation>
    <scope>NUCLEOTIDE SEQUENCE [LARGE SCALE GENOMIC DNA]</scope>
    <source>
        <strain evidence="5 6">CCMP1851</strain>
    </source>
</reference>
<sequence>MENNPPKTGGLPSGQTINAKRTNPLDDRAAESEVDRVKKLRRVDDDQDSESSDEGASAHNEVRDSLVGPTEDDLHLLLLQRAAEGDAATVRELLARGADPRPRRMNFFGDDEPAALTALARAVLSPNVAGGEAVAVALFDDGRLDLLRPEYCVATRMTPEITARKASQLDSNVVSLVHYAAAKGRMGLLALCLHHPNAPAHAADADGHYGPVATARRGRCTPLHVAALADREAAVDALLDAGAELHARDCDGFDPLYLAARFGCDGAMAALLRRPGCDPDHTANAGHTPIFLAARYGHLGCVFKLLRAGASLAVRALPSGARSPLDYAIHKHGAANCDERVLEQRECIEFLAGCERRGGLGAWCAAERAALASLRALVFAGRARYEASAAFAASTPYFAAFAYTCGGADAGTKAYRATLKIHHTIAALFGAKDFPVEVFSLVVEFWLSPRVLHEDFPDDDVSLLDRSDDDDDDRYELSVASDDEAAGDDVVDVADLE</sequence>
<evidence type="ECO:0000313" key="6">
    <source>
        <dbReference type="Proteomes" id="UP001363151"/>
    </source>
</evidence>
<dbReference type="Pfam" id="PF12796">
    <property type="entry name" value="Ank_2"/>
    <property type="match status" value="1"/>
</dbReference>
<feature type="repeat" description="ANK" evidence="3">
    <location>
        <begin position="218"/>
        <end position="250"/>
    </location>
</feature>
<evidence type="ECO:0008006" key="7">
    <source>
        <dbReference type="Google" id="ProtNLM"/>
    </source>
</evidence>
<dbReference type="Proteomes" id="UP001363151">
    <property type="component" value="Unassembled WGS sequence"/>
</dbReference>
<gene>
    <name evidence="5" type="ORF">SO694_0038804</name>
</gene>
<feature type="region of interest" description="Disordered" evidence="4">
    <location>
        <begin position="461"/>
        <end position="488"/>
    </location>
</feature>
<feature type="repeat" description="ANK" evidence="3">
    <location>
        <begin position="285"/>
        <end position="317"/>
    </location>
</feature>
<dbReference type="Gene3D" id="1.25.40.20">
    <property type="entry name" value="Ankyrin repeat-containing domain"/>
    <property type="match status" value="1"/>
</dbReference>
<organism evidence="5 6">
    <name type="scientific">Aureococcus anophagefferens</name>
    <name type="common">Harmful bloom alga</name>
    <dbReference type="NCBI Taxonomy" id="44056"/>
    <lineage>
        <taxon>Eukaryota</taxon>
        <taxon>Sar</taxon>
        <taxon>Stramenopiles</taxon>
        <taxon>Ochrophyta</taxon>
        <taxon>Pelagophyceae</taxon>
        <taxon>Pelagomonadales</taxon>
        <taxon>Pelagomonadaceae</taxon>
        <taxon>Aureococcus</taxon>
    </lineage>
</organism>
<proteinExistence type="predicted"/>
<keyword evidence="6" id="KW-1185">Reference proteome</keyword>
<protein>
    <recommendedName>
        <fullName evidence="7">Ankyrin repeat protein</fullName>
    </recommendedName>
</protein>
<dbReference type="Pfam" id="PF00023">
    <property type="entry name" value="Ank"/>
    <property type="match status" value="1"/>
</dbReference>
<dbReference type="EMBL" id="JBBJCI010000414">
    <property type="protein sequence ID" value="KAK7231433.1"/>
    <property type="molecule type" value="Genomic_DNA"/>
</dbReference>
<accession>A0ABR1FIL4</accession>
<dbReference type="InterPro" id="IPR002110">
    <property type="entry name" value="Ankyrin_rpt"/>
</dbReference>
<dbReference type="PANTHER" id="PTHR24198:SF165">
    <property type="entry name" value="ANKYRIN REPEAT-CONTAINING PROTEIN-RELATED"/>
    <property type="match status" value="1"/>
</dbReference>
<dbReference type="PROSITE" id="PS50297">
    <property type="entry name" value="ANK_REP_REGION"/>
    <property type="match status" value="2"/>
</dbReference>
<evidence type="ECO:0000313" key="5">
    <source>
        <dbReference type="EMBL" id="KAK7231433.1"/>
    </source>
</evidence>
<feature type="compositionally biased region" description="Basic and acidic residues" evidence="4">
    <location>
        <begin position="23"/>
        <end position="37"/>
    </location>
</feature>
<dbReference type="InterPro" id="IPR036770">
    <property type="entry name" value="Ankyrin_rpt-contain_sf"/>
</dbReference>